<evidence type="ECO:0000313" key="4">
    <source>
        <dbReference type="WBParaSite" id="GPUH_0000658101-mRNA-1"/>
    </source>
</evidence>
<accession>A0A183DCY1</accession>
<name>A0A183DCY1_9BILA</name>
<organism evidence="4">
    <name type="scientific">Gongylonema pulchrum</name>
    <dbReference type="NCBI Taxonomy" id="637853"/>
    <lineage>
        <taxon>Eukaryota</taxon>
        <taxon>Metazoa</taxon>
        <taxon>Ecdysozoa</taxon>
        <taxon>Nematoda</taxon>
        <taxon>Chromadorea</taxon>
        <taxon>Rhabditida</taxon>
        <taxon>Spirurina</taxon>
        <taxon>Spiruromorpha</taxon>
        <taxon>Spiruroidea</taxon>
        <taxon>Gongylonematidae</taxon>
        <taxon>Gongylonema</taxon>
    </lineage>
</organism>
<evidence type="ECO:0000313" key="2">
    <source>
        <dbReference type="EMBL" id="VDK55206.1"/>
    </source>
</evidence>
<gene>
    <name evidence="2" type="ORF">GPUH_LOCUS6575</name>
</gene>
<sequence length="204" mass="22895">MVMEQLKAVRRLKERIKNFRLMYCRMEALPESSSLLYCCRVSNIPEYEKALIRQARSAARISLKANYDEWVTPTLTALTCIIFSCDFLVEYPVGATFSYYAQASRRSSNSFTERVEDRASAAERIKAWSLATLNASSCLMQDEPARRRDSSAPAHCIGTNTRSSNESADSCGAAGKCFRDLILKIHSTVHRDVSIVKLASGSMR</sequence>
<protein>
    <submittedName>
        <fullName evidence="2 4">Uncharacterized protein</fullName>
    </submittedName>
</protein>
<dbReference type="EMBL" id="UYRT01015675">
    <property type="protein sequence ID" value="VDK55206.1"/>
    <property type="molecule type" value="Genomic_DNA"/>
</dbReference>
<reference evidence="4" key="1">
    <citation type="submission" date="2016-06" db="UniProtKB">
        <authorList>
            <consortium name="WormBaseParasite"/>
        </authorList>
    </citation>
    <scope>IDENTIFICATION</scope>
</reference>
<dbReference type="AlphaFoldDB" id="A0A183DCY1"/>
<proteinExistence type="predicted"/>
<keyword evidence="3" id="KW-1185">Reference proteome</keyword>
<evidence type="ECO:0000256" key="1">
    <source>
        <dbReference type="SAM" id="MobiDB-lite"/>
    </source>
</evidence>
<evidence type="ECO:0000313" key="3">
    <source>
        <dbReference type="Proteomes" id="UP000271098"/>
    </source>
</evidence>
<dbReference type="Proteomes" id="UP000271098">
    <property type="component" value="Unassembled WGS sequence"/>
</dbReference>
<feature type="compositionally biased region" description="Polar residues" evidence="1">
    <location>
        <begin position="158"/>
        <end position="167"/>
    </location>
</feature>
<reference evidence="2 3" key="2">
    <citation type="submission" date="2018-11" db="EMBL/GenBank/DDBJ databases">
        <authorList>
            <consortium name="Pathogen Informatics"/>
        </authorList>
    </citation>
    <scope>NUCLEOTIDE SEQUENCE [LARGE SCALE GENOMIC DNA]</scope>
</reference>
<dbReference type="WBParaSite" id="GPUH_0000658101-mRNA-1">
    <property type="protein sequence ID" value="GPUH_0000658101-mRNA-1"/>
    <property type="gene ID" value="GPUH_0000658101"/>
</dbReference>
<feature type="region of interest" description="Disordered" evidence="1">
    <location>
        <begin position="144"/>
        <end position="167"/>
    </location>
</feature>